<gene>
    <name evidence="2" type="ORF">HaLaN_04142</name>
</gene>
<feature type="compositionally biased region" description="Polar residues" evidence="1">
    <location>
        <begin position="89"/>
        <end position="101"/>
    </location>
</feature>
<dbReference type="AlphaFoldDB" id="A0A699YQ39"/>
<evidence type="ECO:0000256" key="1">
    <source>
        <dbReference type="SAM" id="MobiDB-lite"/>
    </source>
</evidence>
<organism evidence="2 3">
    <name type="scientific">Haematococcus lacustris</name>
    <name type="common">Green alga</name>
    <name type="synonym">Haematococcus pluvialis</name>
    <dbReference type="NCBI Taxonomy" id="44745"/>
    <lineage>
        <taxon>Eukaryota</taxon>
        <taxon>Viridiplantae</taxon>
        <taxon>Chlorophyta</taxon>
        <taxon>core chlorophytes</taxon>
        <taxon>Chlorophyceae</taxon>
        <taxon>CS clade</taxon>
        <taxon>Chlamydomonadales</taxon>
        <taxon>Haematococcaceae</taxon>
        <taxon>Haematococcus</taxon>
    </lineage>
</organism>
<sequence length="115" mass="12187">MAAPSPDDPNALGSDGLPKFAHTTTQTFGGKESTVAQLNKEAGRHRMSGSQEQQVGVVDSWSMTGVAWLGGCKQGHDGVEQQPYKEVARSQQQGMTWSKSVSGRPLDMSGPQCPA</sequence>
<dbReference type="Proteomes" id="UP000485058">
    <property type="component" value="Unassembled WGS sequence"/>
</dbReference>
<proteinExistence type="predicted"/>
<feature type="region of interest" description="Disordered" evidence="1">
    <location>
        <begin position="1"/>
        <end position="33"/>
    </location>
</feature>
<reference evidence="2 3" key="1">
    <citation type="submission" date="2020-02" db="EMBL/GenBank/DDBJ databases">
        <title>Draft genome sequence of Haematococcus lacustris strain NIES-144.</title>
        <authorList>
            <person name="Morimoto D."/>
            <person name="Nakagawa S."/>
            <person name="Yoshida T."/>
            <person name="Sawayama S."/>
        </authorList>
    </citation>
    <scope>NUCLEOTIDE SEQUENCE [LARGE SCALE GENOMIC DNA]</scope>
    <source>
        <strain evidence="2 3">NIES-144</strain>
    </source>
</reference>
<feature type="region of interest" description="Disordered" evidence="1">
    <location>
        <begin position="80"/>
        <end position="115"/>
    </location>
</feature>
<evidence type="ECO:0000313" key="3">
    <source>
        <dbReference type="Proteomes" id="UP000485058"/>
    </source>
</evidence>
<comment type="caution">
    <text evidence="2">The sequence shown here is derived from an EMBL/GenBank/DDBJ whole genome shotgun (WGS) entry which is preliminary data.</text>
</comment>
<accession>A0A699YQ39</accession>
<keyword evidence="3" id="KW-1185">Reference proteome</keyword>
<dbReference type="EMBL" id="BLLF01000206">
    <property type="protein sequence ID" value="GFH09066.1"/>
    <property type="molecule type" value="Genomic_DNA"/>
</dbReference>
<name>A0A699YQ39_HAELA</name>
<protein>
    <submittedName>
        <fullName evidence="2">Uncharacterized protein</fullName>
    </submittedName>
</protein>
<evidence type="ECO:0000313" key="2">
    <source>
        <dbReference type="EMBL" id="GFH09066.1"/>
    </source>
</evidence>